<name>A0A9P8V4B6_9PEZI</name>
<dbReference type="GO" id="GO:0019760">
    <property type="term" value="P:glucosinolate metabolic process"/>
    <property type="evidence" value="ECO:0007669"/>
    <property type="project" value="UniProtKB-ARBA"/>
</dbReference>
<dbReference type="PANTHER" id="PTHR47435:SF4">
    <property type="entry name" value="KELCH REPEAT PROTEIN (AFU_ORTHOLOGUE AFUA_5G12780)"/>
    <property type="match status" value="1"/>
</dbReference>
<reference evidence="6" key="1">
    <citation type="journal article" date="2021" name="Nat. Commun.">
        <title>Genetic determinants of endophytism in the Arabidopsis root mycobiome.</title>
        <authorList>
            <person name="Mesny F."/>
            <person name="Miyauchi S."/>
            <person name="Thiergart T."/>
            <person name="Pickel B."/>
            <person name="Atanasova L."/>
            <person name="Karlsson M."/>
            <person name="Huettel B."/>
            <person name="Barry K.W."/>
            <person name="Haridas S."/>
            <person name="Chen C."/>
            <person name="Bauer D."/>
            <person name="Andreopoulos W."/>
            <person name="Pangilinan J."/>
            <person name="LaButti K."/>
            <person name="Riley R."/>
            <person name="Lipzen A."/>
            <person name="Clum A."/>
            <person name="Drula E."/>
            <person name="Henrissat B."/>
            <person name="Kohler A."/>
            <person name="Grigoriev I.V."/>
            <person name="Martin F.M."/>
            <person name="Hacquard S."/>
        </authorList>
    </citation>
    <scope>NUCLEOTIDE SEQUENCE</scope>
    <source>
        <strain evidence="6">MPI-SDFR-AT-0117</strain>
    </source>
</reference>
<gene>
    <name evidence="6" type="ORF">F5X68DRAFT_264727</name>
</gene>
<evidence type="ECO:0000313" key="6">
    <source>
        <dbReference type="EMBL" id="KAH6672760.1"/>
    </source>
</evidence>
<evidence type="ECO:0000256" key="3">
    <source>
        <dbReference type="SAM" id="MobiDB-lite"/>
    </source>
</evidence>
<keyword evidence="5" id="KW-0732">Signal</keyword>
<organism evidence="6 7">
    <name type="scientific">Plectosphaerella plurivora</name>
    <dbReference type="NCBI Taxonomy" id="936078"/>
    <lineage>
        <taxon>Eukaryota</taxon>
        <taxon>Fungi</taxon>
        <taxon>Dikarya</taxon>
        <taxon>Ascomycota</taxon>
        <taxon>Pezizomycotina</taxon>
        <taxon>Sordariomycetes</taxon>
        <taxon>Hypocreomycetidae</taxon>
        <taxon>Glomerellales</taxon>
        <taxon>Plectosphaerellaceae</taxon>
        <taxon>Plectosphaerella</taxon>
    </lineage>
</organism>
<feature type="transmembrane region" description="Helical" evidence="4">
    <location>
        <begin position="492"/>
        <end position="513"/>
    </location>
</feature>
<evidence type="ECO:0008006" key="8">
    <source>
        <dbReference type="Google" id="ProtNLM"/>
    </source>
</evidence>
<evidence type="ECO:0000256" key="4">
    <source>
        <dbReference type="SAM" id="Phobius"/>
    </source>
</evidence>
<keyword evidence="2" id="KW-0408">Iron</keyword>
<dbReference type="EMBL" id="JAGSXJ010000027">
    <property type="protein sequence ID" value="KAH6672760.1"/>
    <property type="molecule type" value="Genomic_DNA"/>
</dbReference>
<dbReference type="Pfam" id="PF24681">
    <property type="entry name" value="Kelch_KLHDC2_KLHL20_DRC7"/>
    <property type="match status" value="1"/>
</dbReference>
<feature type="region of interest" description="Disordered" evidence="3">
    <location>
        <begin position="166"/>
        <end position="190"/>
    </location>
</feature>
<dbReference type="Proteomes" id="UP000770015">
    <property type="component" value="Unassembled WGS sequence"/>
</dbReference>
<evidence type="ECO:0000313" key="7">
    <source>
        <dbReference type="Proteomes" id="UP000770015"/>
    </source>
</evidence>
<evidence type="ECO:0000256" key="2">
    <source>
        <dbReference type="ARBA" id="ARBA00023004"/>
    </source>
</evidence>
<feature type="region of interest" description="Disordered" evidence="3">
    <location>
        <begin position="532"/>
        <end position="594"/>
    </location>
</feature>
<protein>
    <recommendedName>
        <fullName evidence="8">Kelch repeat protein</fullName>
    </recommendedName>
</protein>
<feature type="chain" id="PRO_5040474882" description="Kelch repeat protein" evidence="5">
    <location>
        <begin position="23"/>
        <end position="594"/>
    </location>
</feature>
<dbReference type="PANTHER" id="PTHR47435">
    <property type="entry name" value="KELCH REPEAT PROTEIN (AFU_ORTHOLOGUE AFUA_5G12780)"/>
    <property type="match status" value="1"/>
</dbReference>
<keyword evidence="4" id="KW-0472">Membrane</keyword>
<dbReference type="OrthoDB" id="540004at2759"/>
<evidence type="ECO:0000256" key="1">
    <source>
        <dbReference type="ARBA" id="ARBA00022737"/>
    </source>
</evidence>
<dbReference type="Gene3D" id="2.120.10.80">
    <property type="entry name" value="Kelch-type beta propeller"/>
    <property type="match status" value="2"/>
</dbReference>
<proteinExistence type="predicted"/>
<sequence length="594" mass="63821">MSALYGAWCLLLLSTFAHPVLGLENSGTQVLSNSAGNFLEKKQTEESSVVTIPLPTNVPPVEDFTRRAYSRVAVIGDYIYLDAGEVAQDNPVRALAEASTLAIDLRTGWNPSEVEIVNNEYGREGKQALSSAALMVNETEGSIYTWGGRSASGQPIREQPELWKFQPSQGGRGEWTDVTPSESGFTDRRRSHDAAVASTPGKAFVFGGLSTDTTTKEAVGSIRGFTTFDFETGDWEHHDEGPYSKDKLIVGGSAVFAPNIGPNGLIFIFGGMKDVDAKGENVDDYVGFGTIHFLDPVTMQWHSQNTTGTEPTGRATFCASGAAVGEDGFDIFIYGGRSESSGTEYSDVYVLSLPGFRWTTVSGSQSVDRQRGNHACAVIGNRHLMSWGGIRRASNTRASENGLPWWEIADTFPQGIGLFDMTALEWTSRYDPDAGEYRRHDTIGEWYQEGGGASIMEWASPEVKALFVTGGQGGNSTSPDGGDGGGPPIGPIVGGVVGGVIVIAAVVGILWFLRRRKRRQTEQVDAGLAPVPYDAAPAASPPAEVANNEWKSGSQGYYDYPVNTGTEQASELHAGYPTQQRSEMDGTGVYQQGR</sequence>
<feature type="signal peptide" evidence="5">
    <location>
        <begin position="1"/>
        <end position="22"/>
    </location>
</feature>
<feature type="compositionally biased region" description="Low complexity" evidence="3">
    <location>
        <begin position="532"/>
        <end position="546"/>
    </location>
</feature>
<comment type="caution">
    <text evidence="6">The sequence shown here is derived from an EMBL/GenBank/DDBJ whole genome shotgun (WGS) entry which is preliminary data.</text>
</comment>
<keyword evidence="7" id="KW-1185">Reference proteome</keyword>
<dbReference type="SUPFAM" id="SSF117281">
    <property type="entry name" value="Kelch motif"/>
    <property type="match status" value="1"/>
</dbReference>
<accession>A0A9P8V4B6</accession>
<keyword evidence="4" id="KW-1133">Transmembrane helix</keyword>
<dbReference type="AlphaFoldDB" id="A0A9P8V4B6"/>
<keyword evidence="1" id="KW-0677">Repeat</keyword>
<dbReference type="InterPro" id="IPR015915">
    <property type="entry name" value="Kelch-typ_b-propeller"/>
</dbReference>
<keyword evidence="4" id="KW-0812">Transmembrane</keyword>
<evidence type="ECO:0000256" key="5">
    <source>
        <dbReference type="SAM" id="SignalP"/>
    </source>
</evidence>